<dbReference type="AlphaFoldDB" id="F4Q3X3"/>
<dbReference type="Pfam" id="PF08031">
    <property type="entry name" value="BBE"/>
    <property type="match status" value="1"/>
</dbReference>
<feature type="signal peptide" evidence="6">
    <location>
        <begin position="1"/>
        <end position="19"/>
    </location>
</feature>
<keyword evidence="4" id="KW-0274">FAD</keyword>
<protein>
    <recommendedName>
        <fullName evidence="7">FAD-binding PCMH-type domain-containing protein</fullName>
    </recommendedName>
</protein>
<name>F4Q3X3_CACFS</name>
<dbReference type="Gene3D" id="3.30.465.10">
    <property type="match status" value="1"/>
</dbReference>
<dbReference type="PANTHER" id="PTHR42973">
    <property type="entry name" value="BINDING OXIDOREDUCTASE, PUTATIVE (AFU_ORTHOLOGUE AFUA_1G17690)-RELATED"/>
    <property type="match status" value="1"/>
</dbReference>
<dbReference type="InterPro" id="IPR036318">
    <property type="entry name" value="FAD-bd_PCMH-like_sf"/>
</dbReference>
<evidence type="ECO:0000259" key="7">
    <source>
        <dbReference type="PROSITE" id="PS51387"/>
    </source>
</evidence>
<dbReference type="PANTHER" id="PTHR42973:SF39">
    <property type="entry name" value="FAD-BINDING PCMH-TYPE DOMAIN-CONTAINING PROTEIN"/>
    <property type="match status" value="1"/>
</dbReference>
<organism evidence="8 9">
    <name type="scientific">Cavenderia fasciculata</name>
    <name type="common">Slime mold</name>
    <name type="synonym">Dictyostelium fasciculatum</name>
    <dbReference type="NCBI Taxonomy" id="261658"/>
    <lineage>
        <taxon>Eukaryota</taxon>
        <taxon>Amoebozoa</taxon>
        <taxon>Evosea</taxon>
        <taxon>Eumycetozoa</taxon>
        <taxon>Dictyostelia</taxon>
        <taxon>Acytosteliales</taxon>
        <taxon>Cavenderiaceae</taxon>
        <taxon>Cavenderia</taxon>
    </lineage>
</organism>
<sequence length="482" mass="54330">MKIIASLFVALVTLSMVSALTFVQLQQQFQGKILQQSTGSAFNDARFGYNYRYNRIPRYILQCTSTNDVLLALDFAQTGSETATVPQLQVSVRSGGHSAEMFGVLDDRIVIDVSLMKNISVDINQMTITAQPGLKWVEFYNYTINNYQVGTPGGSCPSVGIGGLSLGGGANDLSTVYGMNLDNILELEVVLANRTVVTASYSQNPDLFWALRGAGHGGFGIVTRMTYRAHSLRPKYYSAWITYNWSDFETVLAKVSSFAESMPDIINLYFTAFVSGNKAGNQTDPIINLSCFSNGDPLDAEQYCGQFRNFDGVTPVSFFTTTQSYYDTVRTGTDPKFRRSFTKGSFLTELSKKSIKRIKTVMESSPITTFNYNTARLNLYWQGGQMLNQERNFTAYVHRTYPWNAVWLASYVTSEMEDTYHQWINKATKKMEPFSSGEVYQNYPDAELENWQDAYYAENYDRLVQIKAAYDPTNYFSYPQSI</sequence>
<feature type="domain" description="FAD-binding PCMH-type" evidence="7">
    <location>
        <begin position="52"/>
        <end position="232"/>
    </location>
</feature>
<reference evidence="9" key="1">
    <citation type="journal article" date="2011" name="Genome Res.">
        <title>Phylogeny-wide analysis of social amoeba genomes highlights ancient origins for complex intercellular communication.</title>
        <authorList>
            <person name="Heidel A.J."/>
            <person name="Lawal H.M."/>
            <person name="Felder M."/>
            <person name="Schilde C."/>
            <person name="Helps N.R."/>
            <person name="Tunggal B."/>
            <person name="Rivero F."/>
            <person name="John U."/>
            <person name="Schleicher M."/>
            <person name="Eichinger L."/>
            <person name="Platzer M."/>
            <person name="Noegel A.A."/>
            <person name="Schaap P."/>
            <person name="Gloeckner G."/>
        </authorList>
    </citation>
    <scope>NUCLEOTIDE SEQUENCE [LARGE SCALE GENOMIC DNA]</scope>
    <source>
        <strain evidence="9">SH3</strain>
    </source>
</reference>
<dbReference type="InterPro" id="IPR006094">
    <property type="entry name" value="Oxid_FAD_bind_N"/>
</dbReference>
<dbReference type="KEGG" id="dfa:DFA_08728"/>
<dbReference type="Gene3D" id="3.40.462.20">
    <property type="match status" value="1"/>
</dbReference>
<dbReference type="InterPro" id="IPR016169">
    <property type="entry name" value="FAD-bd_PCMH_sub2"/>
</dbReference>
<keyword evidence="6" id="KW-0732">Signal</keyword>
<evidence type="ECO:0000256" key="3">
    <source>
        <dbReference type="ARBA" id="ARBA00022630"/>
    </source>
</evidence>
<comment type="cofactor">
    <cofactor evidence="1">
        <name>FAD</name>
        <dbReference type="ChEBI" id="CHEBI:57692"/>
    </cofactor>
</comment>
<evidence type="ECO:0000313" key="8">
    <source>
        <dbReference type="EMBL" id="EGG17729.1"/>
    </source>
</evidence>
<dbReference type="InterPro" id="IPR016166">
    <property type="entry name" value="FAD-bd_PCMH"/>
</dbReference>
<evidence type="ECO:0000313" key="9">
    <source>
        <dbReference type="Proteomes" id="UP000007797"/>
    </source>
</evidence>
<comment type="similarity">
    <text evidence="2">Belongs to the oxygen-dependent FAD-linked oxidoreductase family.</text>
</comment>
<dbReference type="GeneID" id="14869853"/>
<dbReference type="GO" id="GO:0016491">
    <property type="term" value="F:oxidoreductase activity"/>
    <property type="evidence" value="ECO:0007669"/>
    <property type="project" value="UniProtKB-KW"/>
</dbReference>
<dbReference type="OMA" id="QPDEIWS"/>
<dbReference type="RefSeq" id="XP_004356213.1">
    <property type="nucleotide sequence ID" value="XM_004356160.1"/>
</dbReference>
<dbReference type="Pfam" id="PF01565">
    <property type="entry name" value="FAD_binding_4"/>
    <property type="match status" value="1"/>
</dbReference>
<evidence type="ECO:0000256" key="1">
    <source>
        <dbReference type="ARBA" id="ARBA00001974"/>
    </source>
</evidence>
<dbReference type="OrthoDB" id="415825at2759"/>
<dbReference type="STRING" id="1054147.F4Q3X3"/>
<proteinExistence type="inferred from homology"/>
<dbReference type="InterPro" id="IPR016167">
    <property type="entry name" value="FAD-bd_PCMH_sub1"/>
</dbReference>
<keyword evidence="5" id="KW-0560">Oxidoreductase</keyword>
<dbReference type="EMBL" id="GL883021">
    <property type="protein sequence ID" value="EGG17729.1"/>
    <property type="molecule type" value="Genomic_DNA"/>
</dbReference>
<gene>
    <name evidence="8" type="ORF">DFA_08728</name>
</gene>
<evidence type="ECO:0000256" key="6">
    <source>
        <dbReference type="SAM" id="SignalP"/>
    </source>
</evidence>
<evidence type="ECO:0000256" key="4">
    <source>
        <dbReference type="ARBA" id="ARBA00022827"/>
    </source>
</evidence>
<dbReference type="PROSITE" id="PS51387">
    <property type="entry name" value="FAD_PCMH"/>
    <property type="match status" value="1"/>
</dbReference>
<dbReference type="InterPro" id="IPR012951">
    <property type="entry name" value="BBE"/>
</dbReference>
<accession>F4Q3X3</accession>
<keyword evidence="9" id="KW-1185">Reference proteome</keyword>
<dbReference type="SUPFAM" id="SSF56176">
    <property type="entry name" value="FAD-binding/transporter-associated domain-like"/>
    <property type="match status" value="1"/>
</dbReference>
<evidence type="ECO:0000256" key="2">
    <source>
        <dbReference type="ARBA" id="ARBA00005466"/>
    </source>
</evidence>
<dbReference type="Proteomes" id="UP000007797">
    <property type="component" value="Unassembled WGS sequence"/>
</dbReference>
<feature type="chain" id="PRO_5003319890" description="FAD-binding PCMH-type domain-containing protein" evidence="6">
    <location>
        <begin position="20"/>
        <end position="482"/>
    </location>
</feature>
<dbReference type="InterPro" id="IPR050416">
    <property type="entry name" value="FAD-linked_Oxidoreductase"/>
</dbReference>
<keyword evidence="3" id="KW-0285">Flavoprotein</keyword>
<evidence type="ECO:0000256" key="5">
    <source>
        <dbReference type="ARBA" id="ARBA00023002"/>
    </source>
</evidence>
<dbReference type="Gene3D" id="3.30.43.10">
    <property type="entry name" value="Uridine Diphospho-n-acetylenolpyruvylglucosamine Reductase, domain 2"/>
    <property type="match status" value="1"/>
</dbReference>
<dbReference type="GO" id="GO:0071949">
    <property type="term" value="F:FAD binding"/>
    <property type="evidence" value="ECO:0007669"/>
    <property type="project" value="InterPro"/>
</dbReference>